<dbReference type="EMBL" id="JAGQLN010000004">
    <property type="protein sequence ID" value="MCA9376584.1"/>
    <property type="molecule type" value="Genomic_DNA"/>
</dbReference>
<gene>
    <name evidence="3" type="ORF">KC685_01545</name>
</gene>
<feature type="transmembrane region" description="Helical" evidence="1">
    <location>
        <begin position="410"/>
        <end position="427"/>
    </location>
</feature>
<keyword evidence="1" id="KW-0472">Membrane</keyword>
<evidence type="ECO:0000259" key="2">
    <source>
        <dbReference type="Pfam" id="PF13231"/>
    </source>
</evidence>
<feature type="transmembrane region" description="Helical" evidence="1">
    <location>
        <begin position="25"/>
        <end position="44"/>
    </location>
</feature>
<feature type="transmembrane region" description="Helical" evidence="1">
    <location>
        <begin position="434"/>
        <end position="451"/>
    </location>
</feature>
<feature type="transmembrane region" description="Helical" evidence="1">
    <location>
        <begin position="263"/>
        <end position="281"/>
    </location>
</feature>
<keyword evidence="3" id="KW-0808">Transferase</keyword>
<name>A0A955I1X6_9BACT</name>
<keyword evidence="1" id="KW-1133">Transmembrane helix</keyword>
<dbReference type="AlphaFoldDB" id="A0A955I1X6"/>
<evidence type="ECO:0000256" key="1">
    <source>
        <dbReference type="SAM" id="Phobius"/>
    </source>
</evidence>
<sequence>MNRIKTALELQVKFKQWITYRTRRSLPAVLFIGVFIFLGLSMITDMSGTTDEKYHLTRGIMYLNTGDPRINQHHPMLFNTYYAIPTLFDDDLVIPSETDPLWVNAQKDSISDELVKMNGGKVLFSQNVLFGPRALAIMTSAFLLYVIFRLVERSYGYKISLILLAFLSLSPTVIAHSALVTTDAPAMYMIFISTLVSAELIKDFPNKWDRTKTVLLVSVLTTALLTKYTAVFSVSLILIIFLLKNWRVTKGGFKKKISLTVKHLYGLLFPIFLLIFTAYSFQIGSMFDMTYGNQAKVFANVDGFRIFYQVLPFLERPLKFLFYHIPLPFPQYINGFYENVFKHNIFGHDSFLLGQFSKRGWVYYFPVTFIVKEYIGVVIVVLTGLITYLYKYLSRSRNSHKNSIINRKTVMVAVPILLAFLSLSSSINLGIRHFLPVYPFLFLGVLIWLSGQLNPKLFNIIIIILITGNIIALARQYPYYLEYFNVITGEPGEGYRFVRDSNFDWEQNEIRIQRYITDNPDLIITRDPMNFIYSDAIVISKEDLYPKPSKVNSEILELQRLYEIGNDSVKIGRTHLVIFNDRPVDR</sequence>
<evidence type="ECO:0000313" key="4">
    <source>
        <dbReference type="Proteomes" id="UP000741282"/>
    </source>
</evidence>
<proteinExistence type="predicted"/>
<keyword evidence="3" id="KW-0328">Glycosyltransferase</keyword>
<dbReference type="GO" id="GO:0016757">
    <property type="term" value="F:glycosyltransferase activity"/>
    <property type="evidence" value="ECO:0007669"/>
    <property type="project" value="UniProtKB-KW"/>
</dbReference>
<feature type="transmembrane region" description="Helical" evidence="1">
    <location>
        <begin position="457"/>
        <end position="474"/>
    </location>
</feature>
<protein>
    <submittedName>
        <fullName evidence="3">Glycosyltransferase family 39 protein</fullName>
        <ecNumber evidence="3">2.4.-.-</ecNumber>
    </submittedName>
</protein>
<dbReference type="Pfam" id="PF13231">
    <property type="entry name" value="PMT_2"/>
    <property type="match status" value="1"/>
</dbReference>
<feature type="domain" description="Glycosyltransferase RgtA/B/C/D-like" evidence="2">
    <location>
        <begin position="128"/>
        <end position="248"/>
    </location>
</feature>
<keyword evidence="1" id="KW-0812">Transmembrane</keyword>
<feature type="transmembrane region" description="Helical" evidence="1">
    <location>
        <begin position="130"/>
        <end position="148"/>
    </location>
</feature>
<evidence type="ECO:0000313" key="3">
    <source>
        <dbReference type="EMBL" id="MCA9376584.1"/>
    </source>
</evidence>
<dbReference type="InterPro" id="IPR038731">
    <property type="entry name" value="RgtA/B/C-like"/>
</dbReference>
<feature type="transmembrane region" description="Helical" evidence="1">
    <location>
        <begin position="213"/>
        <end position="243"/>
    </location>
</feature>
<dbReference type="Proteomes" id="UP000741282">
    <property type="component" value="Unassembled WGS sequence"/>
</dbReference>
<comment type="caution">
    <text evidence="3">The sequence shown here is derived from an EMBL/GenBank/DDBJ whole genome shotgun (WGS) entry which is preliminary data.</text>
</comment>
<reference evidence="3" key="1">
    <citation type="submission" date="2020-04" db="EMBL/GenBank/DDBJ databases">
        <authorList>
            <person name="Zhang T."/>
        </authorList>
    </citation>
    <scope>NUCLEOTIDE SEQUENCE</scope>
    <source>
        <strain evidence="3">HKST-UBA17</strain>
    </source>
</reference>
<feature type="transmembrane region" description="Helical" evidence="1">
    <location>
        <begin position="160"/>
        <end position="179"/>
    </location>
</feature>
<reference evidence="3" key="2">
    <citation type="journal article" date="2021" name="Microbiome">
        <title>Successional dynamics and alternative stable states in a saline activated sludge microbial community over 9 years.</title>
        <authorList>
            <person name="Wang Y."/>
            <person name="Ye J."/>
            <person name="Ju F."/>
            <person name="Liu L."/>
            <person name="Boyd J.A."/>
            <person name="Deng Y."/>
            <person name="Parks D.H."/>
            <person name="Jiang X."/>
            <person name="Yin X."/>
            <person name="Woodcroft B.J."/>
            <person name="Tyson G.W."/>
            <person name="Hugenholtz P."/>
            <person name="Polz M.F."/>
            <person name="Zhang T."/>
        </authorList>
    </citation>
    <scope>NUCLEOTIDE SEQUENCE</scope>
    <source>
        <strain evidence="3">HKST-UBA17</strain>
    </source>
</reference>
<accession>A0A955I1X6</accession>
<dbReference type="EC" id="2.4.-.-" evidence="3"/>
<organism evidence="3 4">
    <name type="scientific">Candidatus Dojkabacteria bacterium</name>
    <dbReference type="NCBI Taxonomy" id="2099670"/>
    <lineage>
        <taxon>Bacteria</taxon>
        <taxon>Candidatus Dojkabacteria</taxon>
    </lineage>
</organism>
<feature type="transmembrane region" description="Helical" evidence="1">
    <location>
        <begin position="361"/>
        <end position="390"/>
    </location>
</feature>